<keyword evidence="1" id="KW-0732">Signal</keyword>
<proteinExistence type="predicted"/>
<dbReference type="AlphaFoldDB" id="A0AAD4TFL2"/>
<keyword evidence="3" id="KW-1185">Reference proteome</keyword>
<evidence type="ECO:0000256" key="1">
    <source>
        <dbReference type="SAM" id="SignalP"/>
    </source>
</evidence>
<dbReference type="EMBL" id="JAJJMB010001902">
    <property type="protein sequence ID" value="KAI3954670.1"/>
    <property type="molecule type" value="Genomic_DNA"/>
</dbReference>
<accession>A0AAD4TFL2</accession>
<gene>
    <name evidence="2" type="ORF">MKW98_019801</name>
</gene>
<feature type="chain" id="PRO_5042295160" evidence="1">
    <location>
        <begin position="28"/>
        <end position="81"/>
    </location>
</feature>
<dbReference type="Proteomes" id="UP001202328">
    <property type="component" value="Unassembled WGS sequence"/>
</dbReference>
<feature type="signal peptide" evidence="1">
    <location>
        <begin position="1"/>
        <end position="27"/>
    </location>
</feature>
<organism evidence="2 3">
    <name type="scientific">Papaver atlanticum</name>
    <dbReference type="NCBI Taxonomy" id="357466"/>
    <lineage>
        <taxon>Eukaryota</taxon>
        <taxon>Viridiplantae</taxon>
        <taxon>Streptophyta</taxon>
        <taxon>Embryophyta</taxon>
        <taxon>Tracheophyta</taxon>
        <taxon>Spermatophyta</taxon>
        <taxon>Magnoliopsida</taxon>
        <taxon>Ranunculales</taxon>
        <taxon>Papaveraceae</taxon>
        <taxon>Papaveroideae</taxon>
        <taxon>Papaver</taxon>
    </lineage>
</organism>
<sequence length="81" mass="8781">MATKNAKVFIFLGLVLVFLLMSSKVSAVKDLAEKKPIEVETIEEDGVTDSKKEISAVQCPGKGCCKQNSAKFVKICLQCCP</sequence>
<evidence type="ECO:0000313" key="2">
    <source>
        <dbReference type="EMBL" id="KAI3954670.1"/>
    </source>
</evidence>
<comment type="caution">
    <text evidence="2">The sequence shown here is derived from an EMBL/GenBank/DDBJ whole genome shotgun (WGS) entry which is preliminary data.</text>
</comment>
<protein>
    <submittedName>
        <fullName evidence="2">Uncharacterized protein</fullName>
    </submittedName>
</protein>
<reference evidence="2" key="1">
    <citation type="submission" date="2022-04" db="EMBL/GenBank/DDBJ databases">
        <title>A functionally conserved STORR gene fusion in Papaver species that diverged 16.8 million years ago.</title>
        <authorList>
            <person name="Catania T."/>
        </authorList>
    </citation>
    <scope>NUCLEOTIDE SEQUENCE</scope>
    <source>
        <strain evidence="2">S-188037</strain>
    </source>
</reference>
<name>A0AAD4TFL2_9MAGN</name>
<evidence type="ECO:0000313" key="3">
    <source>
        <dbReference type="Proteomes" id="UP001202328"/>
    </source>
</evidence>